<keyword evidence="2" id="KW-0067">ATP-binding</keyword>
<evidence type="ECO:0000256" key="3">
    <source>
        <dbReference type="PIRSR" id="PIRSR640198-3"/>
    </source>
</evidence>
<dbReference type="InterPro" id="IPR036597">
    <property type="entry name" value="Fido-like_dom_sf"/>
</dbReference>
<feature type="active site" evidence="1">
    <location>
        <position position="171"/>
    </location>
</feature>
<dbReference type="InterPro" id="IPR040198">
    <property type="entry name" value="Fido_containing"/>
</dbReference>
<name>A0A938XUP8_9FIRM</name>
<feature type="domain" description="Fido" evidence="4">
    <location>
        <begin position="92"/>
        <end position="229"/>
    </location>
</feature>
<keyword evidence="6" id="KW-1185">Reference proteome</keyword>
<comment type="caution">
    <text evidence="5">The sequence shown here is derived from an EMBL/GenBank/DDBJ whole genome shotgun (WGS) entry which is preliminary data.</text>
</comment>
<evidence type="ECO:0000256" key="1">
    <source>
        <dbReference type="PIRSR" id="PIRSR640198-1"/>
    </source>
</evidence>
<dbReference type="PANTHER" id="PTHR13504">
    <property type="entry name" value="FIDO DOMAIN-CONTAINING PROTEIN DDB_G0283145"/>
    <property type="match status" value="1"/>
</dbReference>
<feature type="site" description="Important for autoinhibition of adenylyltransferase activity" evidence="3">
    <location>
        <position position="42"/>
    </location>
</feature>
<dbReference type="Proteomes" id="UP000774000">
    <property type="component" value="Unassembled WGS sequence"/>
</dbReference>
<reference evidence="5" key="1">
    <citation type="submission" date="2021-01" db="EMBL/GenBank/DDBJ databases">
        <title>Genomic Encyclopedia of Type Strains, Phase IV (KMG-IV): sequencing the most valuable type-strain genomes for metagenomic binning, comparative biology and taxonomic classification.</title>
        <authorList>
            <person name="Goeker M."/>
        </authorList>
    </citation>
    <scope>NUCLEOTIDE SEQUENCE</scope>
    <source>
        <strain evidence="5">DSM 23230</strain>
    </source>
</reference>
<dbReference type="SUPFAM" id="SSF140931">
    <property type="entry name" value="Fic-like"/>
    <property type="match status" value="1"/>
</dbReference>
<keyword evidence="2" id="KW-0547">Nucleotide-binding</keyword>
<evidence type="ECO:0000313" key="6">
    <source>
        <dbReference type="Proteomes" id="UP000774000"/>
    </source>
</evidence>
<protein>
    <submittedName>
        <fullName evidence="5">Fic family protein</fullName>
    </submittedName>
</protein>
<feature type="binding site" evidence="2">
    <location>
        <begin position="175"/>
        <end position="182"/>
    </location>
    <ligand>
        <name>ATP</name>
        <dbReference type="ChEBI" id="CHEBI:30616"/>
    </ligand>
</feature>
<gene>
    <name evidence="5" type="ORF">JOC47_003006</name>
</gene>
<dbReference type="AlphaFoldDB" id="A0A938XUP8"/>
<dbReference type="RefSeq" id="WP_204703153.1">
    <property type="nucleotide sequence ID" value="NZ_JAFBDQ010000028.1"/>
</dbReference>
<dbReference type="EMBL" id="JAFBDQ010000028">
    <property type="protein sequence ID" value="MBM7558136.1"/>
    <property type="molecule type" value="Genomic_DNA"/>
</dbReference>
<dbReference type="InterPro" id="IPR003812">
    <property type="entry name" value="Fido"/>
</dbReference>
<dbReference type="PROSITE" id="PS51459">
    <property type="entry name" value="FIDO"/>
    <property type="match status" value="1"/>
</dbReference>
<proteinExistence type="predicted"/>
<dbReference type="Pfam" id="PF02661">
    <property type="entry name" value="Fic"/>
    <property type="match status" value="1"/>
</dbReference>
<sequence>MLEEVKRKKNVLDNNRPLDKRTVKNIREKLYLDLTYNSNAIEGNTLTLNETKAVLKDGITISGKSMREHLEVVNHQEAIKYLEEIIGNNTKISERVIKQIHYLILKTIDTDNAGVYRNRNVTIQGTDYIPPEHYIVPQKMTDFIDWYQEESDELNSIERAAKLHNELVKIHPFIDGNGRTARLLLNLELMSKGYPIVIIEKEDRPEYYDSVEAYSTKGELKEFTELVTKKLNKSLDLYLDILDLNS</sequence>
<accession>A0A938XUP8</accession>
<dbReference type="Gene3D" id="1.10.3290.10">
    <property type="entry name" value="Fido-like domain"/>
    <property type="match status" value="1"/>
</dbReference>
<feature type="binding site" evidence="2">
    <location>
        <begin position="207"/>
        <end position="208"/>
    </location>
    <ligand>
        <name>ATP</name>
        <dbReference type="ChEBI" id="CHEBI:30616"/>
    </ligand>
</feature>
<dbReference type="GO" id="GO:0005524">
    <property type="term" value="F:ATP binding"/>
    <property type="evidence" value="ECO:0007669"/>
    <property type="project" value="UniProtKB-KW"/>
</dbReference>
<evidence type="ECO:0000256" key="2">
    <source>
        <dbReference type="PIRSR" id="PIRSR640198-2"/>
    </source>
</evidence>
<dbReference type="PANTHER" id="PTHR13504:SF38">
    <property type="entry name" value="FIDO DOMAIN-CONTAINING PROTEIN"/>
    <property type="match status" value="1"/>
</dbReference>
<organism evidence="5 6">
    <name type="scientific">Halanaerobacter jeridensis</name>
    <dbReference type="NCBI Taxonomy" id="706427"/>
    <lineage>
        <taxon>Bacteria</taxon>
        <taxon>Bacillati</taxon>
        <taxon>Bacillota</taxon>
        <taxon>Clostridia</taxon>
        <taxon>Halanaerobiales</taxon>
        <taxon>Halobacteroidaceae</taxon>
        <taxon>Halanaerobacter</taxon>
    </lineage>
</organism>
<evidence type="ECO:0000259" key="4">
    <source>
        <dbReference type="PROSITE" id="PS51459"/>
    </source>
</evidence>
<evidence type="ECO:0000313" key="5">
    <source>
        <dbReference type="EMBL" id="MBM7558136.1"/>
    </source>
</evidence>